<reference evidence="2 3" key="1">
    <citation type="journal article" date="2019" name="Int. J. Syst. Evol. Microbiol.">
        <title>The Global Catalogue of Microorganisms (GCM) 10K type strain sequencing project: providing services to taxonomists for standard genome sequencing and annotation.</title>
        <authorList>
            <consortium name="The Broad Institute Genomics Platform"/>
            <consortium name="The Broad Institute Genome Sequencing Center for Infectious Disease"/>
            <person name="Wu L."/>
            <person name="Ma J."/>
        </authorList>
    </citation>
    <scope>NUCLEOTIDE SEQUENCE [LARGE SCALE GENOMIC DNA]</scope>
    <source>
        <strain evidence="2 3">JCM 4087</strain>
    </source>
</reference>
<sequence>MDGVPGVADQQDGPREPAGVEGVRVEVVLHEPEAVRAAAGAVAPVLGGGGRQPAAVGHPVLDDGRGPVGADGLGVRVDVPEAELGQDVADERGSGGRVAGDDDVPPAQPGGVPSVQGERVYPVRLFGSVHGVLSRSSPPACPRSVSP</sequence>
<evidence type="ECO:0000313" key="2">
    <source>
        <dbReference type="EMBL" id="GAA2922497.1"/>
    </source>
</evidence>
<gene>
    <name evidence="2" type="ORF">GCM10020221_18300</name>
</gene>
<keyword evidence="3" id="KW-1185">Reference proteome</keyword>
<protein>
    <submittedName>
        <fullName evidence="2">Uncharacterized protein</fullName>
    </submittedName>
</protein>
<feature type="region of interest" description="Disordered" evidence="1">
    <location>
        <begin position="1"/>
        <end position="21"/>
    </location>
</feature>
<proteinExistence type="predicted"/>
<dbReference type="EMBL" id="BAAAXZ010000069">
    <property type="protein sequence ID" value="GAA2922497.1"/>
    <property type="molecule type" value="Genomic_DNA"/>
</dbReference>
<name>A0ABN3WNK0_STRTU</name>
<accession>A0ABN3WNK0</accession>
<evidence type="ECO:0000256" key="1">
    <source>
        <dbReference type="SAM" id="MobiDB-lite"/>
    </source>
</evidence>
<comment type="caution">
    <text evidence="2">The sequence shown here is derived from an EMBL/GenBank/DDBJ whole genome shotgun (WGS) entry which is preliminary data.</text>
</comment>
<organism evidence="2 3">
    <name type="scientific">Streptomyces thioluteus</name>
    <dbReference type="NCBI Taxonomy" id="66431"/>
    <lineage>
        <taxon>Bacteria</taxon>
        <taxon>Bacillati</taxon>
        <taxon>Actinomycetota</taxon>
        <taxon>Actinomycetes</taxon>
        <taxon>Kitasatosporales</taxon>
        <taxon>Streptomycetaceae</taxon>
        <taxon>Streptomyces</taxon>
    </lineage>
</organism>
<dbReference type="Proteomes" id="UP001501102">
    <property type="component" value="Unassembled WGS sequence"/>
</dbReference>
<feature type="region of interest" description="Disordered" evidence="1">
    <location>
        <begin position="49"/>
        <end position="115"/>
    </location>
</feature>
<evidence type="ECO:0000313" key="3">
    <source>
        <dbReference type="Proteomes" id="UP001501102"/>
    </source>
</evidence>